<dbReference type="Gene3D" id="3.30.40.10">
    <property type="entry name" value="Zinc/RING finger domain, C3HC4 (zinc finger)"/>
    <property type="match status" value="1"/>
</dbReference>
<evidence type="ECO:0000256" key="9">
    <source>
        <dbReference type="ARBA" id="ARBA00022771"/>
    </source>
</evidence>
<sequence>MSANQDSPSGTESKPRPSRGTESSRTRGRGRGGKTSSLSGPKHGDSGTNRSRSGSNNNSNSNSTSAGQRLKGRALHAKPGSKETEQNSQNSVNDNSDKDGNEDADVEDDENVCFICADTVIFYALGECDHRTCHVCNLRLRALFKSKACPYCKTDLETVIYTSNSESTYDELLKTSLDYSDESLNIKFDSKEAYDATMHTLQFNCPHSKCHYVDSNGWSGLKDHVRKEHSKQFCELCLKHKMSFSHEHKLFTKGQLRVHYSRGDGTGFTGHPECQFCRISFYDNDQLFDHCRKRHEQCFLCVRGGVGRQVYYANYNTLEDHFNREHYPCRNAQCLEKKFVVFDNKIDLQSHELEEHGSSIVGQRARREAKQINLNFHYSTNRGPSSGSMPGASASASASASRSGSANNNTRIKGNKARQSSENSSPSTMTVNEPDAAGVSIAGRRRPAGFGRVSDQSTARQQQQQQQPVSNDYSRAAAKSSSAEPSTSEPEPESETLWPTLGAGSNESSGPMRDRAPTGFGRLSETANQSTAPSSSAASVSEQTLASHQELLQRVSAYLSHREQPVSRFRNLTTKYKTGQVSADDYVQNCWLLFLTVPGKNAKEMIQKTIKSVADLLPNTELKAPLLRALNEHRIKQQQFPALTPLTSSTKKTDASAARVLVIKQGASNKNTRSLQSGGWTKPASPSSSPRPASPAVRNTGALSEVKRTSSAVGLSSSAFPSLGAGPSPSSSSASLSTMASRLQIGGNAASTGHNSYSAKIGQHSSAYASNSDSLRSAGFGANLAASGAITPASNAAFPDLPPASVPKRKVIPFNPNAASAWDVSGSQTSSTTTTTTGNRKQQRSNGKGKQVLFHVG</sequence>
<keyword evidence="10" id="KW-0862">Zinc</keyword>
<evidence type="ECO:0000256" key="5">
    <source>
        <dbReference type="ARBA" id="ARBA00022490"/>
    </source>
</evidence>
<keyword evidence="7" id="KW-0808">Transferase</keyword>
<evidence type="ECO:0000256" key="4">
    <source>
        <dbReference type="ARBA" id="ARBA00012483"/>
    </source>
</evidence>
<keyword evidence="9 12" id="KW-0863">Zinc-finger</keyword>
<evidence type="ECO:0000259" key="14">
    <source>
        <dbReference type="PROSITE" id="PS50089"/>
    </source>
</evidence>
<dbReference type="InterPro" id="IPR013083">
    <property type="entry name" value="Znf_RING/FYVE/PHD"/>
</dbReference>
<dbReference type="PANTHER" id="PTHR22938">
    <property type="entry name" value="ZINC FINGER PROTEIN 598"/>
    <property type="match status" value="1"/>
</dbReference>
<feature type="compositionally biased region" description="Low complexity" evidence="13">
    <location>
        <begin position="34"/>
        <end position="65"/>
    </location>
</feature>
<evidence type="ECO:0000256" key="3">
    <source>
        <dbReference type="ARBA" id="ARBA00004906"/>
    </source>
</evidence>
<dbReference type="Pfam" id="PF25447">
    <property type="entry name" value="RING_ZNF598"/>
    <property type="match status" value="1"/>
</dbReference>
<feature type="domain" description="RING-type" evidence="14">
    <location>
        <begin position="113"/>
        <end position="153"/>
    </location>
</feature>
<dbReference type="Proteomes" id="UP001145021">
    <property type="component" value="Unassembled WGS sequence"/>
</dbReference>
<dbReference type="Pfam" id="PF23202">
    <property type="entry name" value="PAH_ZNF598"/>
    <property type="match status" value="1"/>
</dbReference>
<feature type="compositionally biased region" description="Low complexity" evidence="13">
    <location>
        <begin position="382"/>
        <end position="406"/>
    </location>
</feature>
<evidence type="ECO:0000256" key="2">
    <source>
        <dbReference type="ARBA" id="ARBA00004496"/>
    </source>
</evidence>
<dbReference type="SUPFAM" id="SSF57850">
    <property type="entry name" value="RING/U-box"/>
    <property type="match status" value="1"/>
</dbReference>
<dbReference type="PANTHER" id="PTHR22938:SF0">
    <property type="entry name" value="E3 UBIQUITIN-PROTEIN LIGASE ZNF598"/>
    <property type="match status" value="1"/>
</dbReference>
<evidence type="ECO:0000256" key="6">
    <source>
        <dbReference type="ARBA" id="ARBA00022553"/>
    </source>
</evidence>
<feature type="compositionally biased region" description="Low complexity" evidence="13">
    <location>
        <begin position="714"/>
        <end position="737"/>
    </location>
</feature>
<dbReference type="Pfam" id="PF23230">
    <property type="entry name" value="zf-C2H2_13"/>
    <property type="match status" value="1"/>
</dbReference>
<reference evidence="15" key="1">
    <citation type="submission" date="2022-07" db="EMBL/GenBank/DDBJ databases">
        <title>Phylogenomic reconstructions and comparative analyses of Kickxellomycotina fungi.</title>
        <authorList>
            <person name="Reynolds N.K."/>
            <person name="Stajich J.E."/>
            <person name="Barry K."/>
            <person name="Grigoriev I.V."/>
            <person name="Crous P."/>
            <person name="Smith M.E."/>
        </authorList>
    </citation>
    <scope>NUCLEOTIDE SEQUENCE</scope>
    <source>
        <strain evidence="15">NBRC 105413</strain>
    </source>
</reference>
<feature type="compositionally biased region" description="Low complexity" evidence="13">
    <location>
        <begin position="825"/>
        <end position="838"/>
    </location>
</feature>
<dbReference type="GO" id="GO:0005737">
    <property type="term" value="C:cytoplasm"/>
    <property type="evidence" value="ECO:0007669"/>
    <property type="project" value="UniProtKB-SubCell"/>
</dbReference>
<feature type="compositionally biased region" description="Polar residues" evidence="13">
    <location>
        <begin position="407"/>
        <end position="431"/>
    </location>
</feature>
<evidence type="ECO:0000256" key="8">
    <source>
        <dbReference type="ARBA" id="ARBA00022723"/>
    </source>
</evidence>
<dbReference type="InterPro" id="IPR056437">
    <property type="entry name" value="Znf-C2H2_ZNF598/HEL2"/>
</dbReference>
<evidence type="ECO:0000256" key="12">
    <source>
        <dbReference type="PROSITE-ProRule" id="PRU00175"/>
    </source>
</evidence>
<evidence type="ECO:0000256" key="7">
    <source>
        <dbReference type="ARBA" id="ARBA00022679"/>
    </source>
</evidence>
<dbReference type="InterPro" id="IPR013087">
    <property type="entry name" value="Znf_C2H2_type"/>
</dbReference>
<evidence type="ECO:0000256" key="1">
    <source>
        <dbReference type="ARBA" id="ARBA00000900"/>
    </source>
</evidence>
<proteinExistence type="inferred from homology"/>
<dbReference type="EMBL" id="JANBOH010000621">
    <property type="protein sequence ID" value="KAJ1641807.1"/>
    <property type="molecule type" value="Genomic_DNA"/>
</dbReference>
<comment type="subcellular location">
    <subcellularLocation>
        <location evidence="2">Cytoplasm</location>
    </subcellularLocation>
</comment>
<dbReference type="InterPro" id="IPR041888">
    <property type="entry name" value="RING-HC_ZNF598/HEL2"/>
</dbReference>
<dbReference type="PROSITE" id="PS50089">
    <property type="entry name" value="ZF_RING_2"/>
    <property type="match status" value="1"/>
</dbReference>
<accession>A0A9W8CH93</accession>
<feature type="region of interest" description="Disordered" evidence="13">
    <location>
        <begin position="1"/>
        <end position="104"/>
    </location>
</feature>
<dbReference type="SMART" id="SM00355">
    <property type="entry name" value="ZnF_C2H2"/>
    <property type="match status" value="4"/>
</dbReference>
<feature type="region of interest" description="Disordered" evidence="13">
    <location>
        <begin position="668"/>
        <end position="737"/>
    </location>
</feature>
<feature type="region of interest" description="Disordered" evidence="13">
    <location>
        <begin position="817"/>
        <end position="857"/>
    </location>
</feature>
<evidence type="ECO:0000256" key="10">
    <source>
        <dbReference type="ARBA" id="ARBA00022833"/>
    </source>
</evidence>
<keyword evidence="5" id="KW-0963">Cytoplasm</keyword>
<gene>
    <name evidence="15" type="ORF">LPJ64_006272</name>
</gene>
<dbReference type="GO" id="GO:0043022">
    <property type="term" value="F:ribosome binding"/>
    <property type="evidence" value="ECO:0007669"/>
    <property type="project" value="TreeGrafter"/>
</dbReference>
<comment type="similarity">
    <text evidence="11">Belongs to the ZNF598/HEL2 family.</text>
</comment>
<feature type="compositionally biased region" description="Low complexity" evidence="13">
    <location>
        <begin position="527"/>
        <end position="541"/>
    </location>
</feature>
<dbReference type="GO" id="GO:0072344">
    <property type="term" value="P:rescue of stalled ribosome"/>
    <property type="evidence" value="ECO:0007669"/>
    <property type="project" value="InterPro"/>
</dbReference>
<comment type="caution">
    <text evidence="15">The sequence shown here is derived from an EMBL/GenBank/DDBJ whole genome shotgun (WGS) entry which is preliminary data.</text>
</comment>
<comment type="catalytic activity">
    <reaction evidence="1">
        <text>S-ubiquitinyl-[E2 ubiquitin-conjugating enzyme]-L-cysteine + [acceptor protein]-L-lysine = [E2 ubiquitin-conjugating enzyme]-L-cysteine + N(6)-ubiquitinyl-[acceptor protein]-L-lysine.</text>
        <dbReference type="EC" id="2.3.2.27"/>
    </reaction>
</comment>
<dbReference type="InterPro" id="IPR057634">
    <property type="entry name" value="PAH_ZNF598/HEL2"/>
</dbReference>
<feature type="compositionally biased region" description="Low complexity" evidence="13">
    <location>
        <begin position="683"/>
        <end position="696"/>
    </location>
</feature>
<evidence type="ECO:0000313" key="16">
    <source>
        <dbReference type="Proteomes" id="UP001145021"/>
    </source>
</evidence>
<dbReference type="InterPro" id="IPR001841">
    <property type="entry name" value="Znf_RING"/>
</dbReference>
<feature type="compositionally biased region" description="Polar residues" evidence="13">
    <location>
        <begin position="668"/>
        <end position="679"/>
    </location>
</feature>
<feature type="compositionally biased region" description="Polar residues" evidence="13">
    <location>
        <begin position="1"/>
        <end position="12"/>
    </location>
</feature>
<dbReference type="GO" id="GO:0016567">
    <property type="term" value="P:protein ubiquitination"/>
    <property type="evidence" value="ECO:0007669"/>
    <property type="project" value="TreeGrafter"/>
</dbReference>
<dbReference type="EC" id="2.3.2.27" evidence="4"/>
<feature type="compositionally biased region" description="Low complexity" evidence="13">
    <location>
        <begin position="474"/>
        <end position="489"/>
    </location>
</feature>
<dbReference type="CDD" id="cd16615">
    <property type="entry name" value="RING-HC_ZNF598"/>
    <property type="match status" value="1"/>
</dbReference>
<keyword evidence="16" id="KW-1185">Reference proteome</keyword>
<comment type="pathway">
    <text evidence="3">Protein modification; protein ubiquitination.</text>
</comment>
<evidence type="ECO:0000313" key="15">
    <source>
        <dbReference type="EMBL" id="KAJ1641807.1"/>
    </source>
</evidence>
<name>A0A9W8CH93_9FUNG</name>
<dbReference type="AlphaFoldDB" id="A0A9W8CH93"/>
<dbReference type="GO" id="GO:0061630">
    <property type="term" value="F:ubiquitin protein ligase activity"/>
    <property type="evidence" value="ECO:0007669"/>
    <property type="project" value="UniProtKB-EC"/>
</dbReference>
<evidence type="ECO:0000256" key="11">
    <source>
        <dbReference type="ARBA" id="ARBA00035113"/>
    </source>
</evidence>
<evidence type="ECO:0000256" key="13">
    <source>
        <dbReference type="SAM" id="MobiDB-lite"/>
    </source>
</evidence>
<dbReference type="GO" id="GO:0008270">
    <property type="term" value="F:zinc ion binding"/>
    <property type="evidence" value="ECO:0007669"/>
    <property type="project" value="UniProtKB-KW"/>
</dbReference>
<feature type="region of interest" description="Disordered" evidence="13">
    <location>
        <begin position="377"/>
        <end position="545"/>
    </location>
</feature>
<keyword evidence="8" id="KW-0479">Metal-binding</keyword>
<organism evidence="15 16">
    <name type="scientific">Coemansia asiatica</name>
    <dbReference type="NCBI Taxonomy" id="1052880"/>
    <lineage>
        <taxon>Eukaryota</taxon>
        <taxon>Fungi</taxon>
        <taxon>Fungi incertae sedis</taxon>
        <taxon>Zoopagomycota</taxon>
        <taxon>Kickxellomycotina</taxon>
        <taxon>Kickxellomycetes</taxon>
        <taxon>Kickxellales</taxon>
        <taxon>Kickxellaceae</taxon>
        <taxon>Coemansia</taxon>
    </lineage>
</organism>
<protein>
    <recommendedName>
        <fullName evidence="4">RING-type E3 ubiquitin transferase</fullName>
        <ecNumber evidence="4">2.3.2.27</ecNumber>
    </recommendedName>
</protein>
<dbReference type="InterPro" id="IPR044288">
    <property type="entry name" value="ZNF598/HEL2"/>
</dbReference>
<keyword evidence="6" id="KW-0597">Phosphoprotein</keyword>
<dbReference type="PROSITE" id="PS00028">
    <property type="entry name" value="ZINC_FINGER_C2H2_1"/>
    <property type="match status" value="1"/>
</dbReference>